<dbReference type="Pfam" id="PF00005">
    <property type="entry name" value="ABC_tran"/>
    <property type="match status" value="1"/>
</dbReference>
<evidence type="ECO:0000313" key="13">
    <source>
        <dbReference type="Proteomes" id="UP000321659"/>
    </source>
</evidence>
<evidence type="ECO:0000256" key="9">
    <source>
        <dbReference type="ARBA" id="ARBA00024432"/>
    </source>
</evidence>
<evidence type="ECO:0000313" key="12">
    <source>
        <dbReference type="EMBL" id="TWW11904.1"/>
    </source>
</evidence>
<dbReference type="SMART" id="SM00382">
    <property type="entry name" value="AAA"/>
    <property type="match status" value="1"/>
</dbReference>
<dbReference type="Gene3D" id="3.40.50.300">
    <property type="entry name" value="P-loop containing nucleotide triphosphate hydrolases"/>
    <property type="match status" value="1"/>
</dbReference>
<comment type="caution">
    <text evidence="12">The sequence shown here is derived from an EMBL/GenBank/DDBJ whole genome shotgun (WGS) entry which is preliminary data.</text>
</comment>
<dbReference type="InterPro" id="IPR017911">
    <property type="entry name" value="MacB-like_ATP-bd"/>
</dbReference>
<dbReference type="PROSITE" id="PS00211">
    <property type="entry name" value="ABC_TRANSPORTER_1"/>
    <property type="match status" value="1"/>
</dbReference>
<evidence type="ECO:0000256" key="7">
    <source>
        <dbReference type="ARBA" id="ARBA00023136"/>
    </source>
</evidence>
<evidence type="ECO:0000256" key="4">
    <source>
        <dbReference type="ARBA" id="ARBA00022475"/>
    </source>
</evidence>
<comment type="function">
    <text evidence="10">Part of the ABC transporter complex hrt involved in hemin import. Responsible for energy coupling to the transport system.</text>
</comment>
<dbReference type="AlphaFoldDB" id="A0A2C8ESS9"/>
<comment type="subunit">
    <text evidence="2">The complex is composed of two ATP-binding proteins (HrtA), two transmembrane proteins (HrtB) and a solute-binding protein.</text>
</comment>
<organism evidence="12 13">
    <name type="scientific">Dellaglioa algida</name>
    <dbReference type="NCBI Taxonomy" id="105612"/>
    <lineage>
        <taxon>Bacteria</taxon>
        <taxon>Bacillati</taxon>
        <taxon>Bacillota</taxon>
        <taxon>Bacilli</taxon>
        <taxon>Lactobacillales</taxon>
        <taxon>Lactobacillaceae</taxon>
        <taxon>Dellaglioa</taxon>
    </lineage>
</organism>
<gene>
    <name evidence="12" type="ORF">LABALGLTS371_01150</name>
</gene>
<comment type="subcellular location">
    <subcellularLocation>
        <location evidence="1">Cell membrane</location>
        <topology evidence="1">Peripheral membrane protein</topology>
    </subcellularLocation>
</comment>
<dbReference type="GO" id="GO:0016887">
    <property type="term" value="F:ATP hydrolysis activity"/>
    <property type="evidence" value="ECO:0007669"/>
    <property type="project" value="InterPro"/>
</dbReference>
<proteinExistence type="inferred from homology"/>
<sequence length="221" mass="24497">MSLMRLSNVSKMFGKGDSAKLALKDINLVVEPGMFIGLTGPSGSGKTTLLTIMGGLQGLTDGEVYFKDLEIGKLSEKERTHLRFNEFGFILQGSNLVPFLTVLEQFELVSKMRSKKGNNDPEAMLRELGVWDQRNQYPASLSGGQRQRVAIARALFSQPEIVFADEPTASLDSKRAKQVAKQLADITKKTGQTIIMVSHDEDVLAYTDKTFFMRDGQLTEE</sequence>
<evidence type="ECO:0000256" key="5">
    <source>
        <dbReference type="ARBA" id="ARBA00022741"/>
    </source>
</evidence>
<keyword evidence="4" id="KW-1003">Cell membrane</keyword>
<evidence type="ECO:0000256" key="10">
    <source>
        <dbReference type="ARBA" id="ARBA00024721"/>
    </source>
</evidence>
<evidence type="ECO:0000256" key="3">
    <source>
        <dbReference type="ARBA" id="ARBA00022448"/>
    </source>
</evidence>
<dbReference type="EMBL" id="SRRQ01000001">
    <property type="protein sequence ID" value="TWW11904.1"/>
    <property type="molecule type" value="Genomic_DNA"/>
</dbReference>
<reference evidence="12 13" key="1">
    <citation type="submission" date="2019-04" db="EMBL/GenBank/DDBJ databases">
        <title>In vitro growth and metabolic characteristics of meat-borne Lactobacillus algidus strains.</title>
        <authorList>
            <person name="Sade E."/>
            <person name="Per J."/>
            <person name="Tytti H."/>
            <person name="Johanna B.K."/>
        </authorList>
    </citation>
    <scope>NUCLEOTIDE SEQUENCE [LARGE SCALE GENOMIC DNA]</scope>
    <source>
        <strain evidence="12 13">LTS37-1</strain>
    </source>
</reference>
<dbReference type="InterPro" id="IPR003593">
    <property type="entry name" value="AAA+_ATPase"/>
</dbReference>
<dbReference type="GO" id="GO:0022857">
    <property type="term" value="F:transmembrane transporter activity"/>
    <property type="evidence" value="ECO:0007669"/>
    <property type="project" value="TreeGrafter"/>
</dbReference>
<keyword evidence="3" id="KW-0813">Transport</keyword>
<dbReference type="GO" id="GO:0005524">
    <property type="term" value="F:ATP binding"/>
    <property type="evidence" value="ECO:0007669"/>
    <property type="project" value="UniProtKB-KW"/>
</dbReference>
<dbReference type="PROSITE" id="PS50893">
    <property type="entry name" value="ABC_TRANSPORTER_2"/>
    <property type="match status" value="1"/>
</dbReference>
<dbReference type="GO" id="GO:0005886">
    <property type="term" value="C:plasma membrane"/>
    <property type="evidence" value="ECO:0007669"/>
    <property type="project" value="UniProtKB-SubCell"/>
</dbReference>
<dbReference type="InterPro" id="IPR017871">
    <property type="entry name" value="ABC_transporter-like_CS"/>
</dbReference>
<keyword evidence="7" id="KW-0472">Membrane</keyword>
<dbReference type="CDD" id="cd03255">
    <property type="entry name" value="ABC_MJ0796_LolCDE_FtsE"/>
    <property type="match status" value="1"/>
</dbReference>
<evidence type="ECO:0000256" key="2">
    <source>
        <dbReference type="ARBA" id="ARBA00011131"/>
    </source>
</evidence>
<keyword evidence="5" id="KW-0547">Nucleotide-binding</keyword>
<evidence type="ECO:0000256" key="1">
    <source>
        <dbReference type="ARBA" id="ARBA00004202"/>
    </source>
</evidence>
<evidence type="ECO:0000256" key="8">
    <source>
        <dbReference type="ARBA" id="ARBA00024359"/>
    </source>
</evidence>
<evidence type="ECO:0000256" key="6">
    <source>
        <dbReference type="ARBA" id="ARBA00022840"/>
    </source>
</evidence>
<dbReference type="InterPro" id="IPR015854">
    <property type="entry name" value="ABC_transpr_LolD-like"/>
</dbReference>
<dbReference type="PANTHER" id="PTHR24220:SF666">
    <property type="entry name" value="HEMIN IMPORT ATP-BINDING PROTEIN HRTA-RELATED"/>
    <property type="match status" value="1"/>
</dbReference>
<protein>
    <recommendedName>
        <fullName evidence="9">Putative hemin import ATP-binding protein HrtA</fullName>
    </recommendedName>
</protein>
<accession>A0A2C8ESS9</accession>
<comment type="similarity">
    <text evidence="8">Belongs to the ABC transporter superfamily. HrtA family.</text>
</comment>
<dbReference type="PANTHER" id="PTHR24220">
    <property type="entry name" value="IMPORT ATP-BINDING PROTEIN"/>
    <property type="match status" value="1"/>
</dbReference>
<keyword evidence="6 12" id="KW-0067">ATP-binding</keyword>
<name>A0A2C8ESS9_9LACO</name>
<dbReference type="SUPFAM" id="SSF52540">
    <property type="entry name" value="P-loop containing nucleoside triphosphate hydrolases"/>
    <property type="match status" value="1"/>
</dbReference>
<dbReference type="Proteomes" id="UP000321659">
    <property type="component" value="Unassembled WGS sequence"/>
</dbReference>
<evidence type="ECO:0000259" key="11">
    <source>
        <dbReference type="PROSITE" id="PS50893"/>
    </source>
</evidence>
<feature type="domain" description="ABC transporter" evidence="11">
    <location>
        <begin position="4"/>
        <end position="221"/>
    </location>
</feature>
<dbReference type="InterPro" id="IPR027417">
    <property type="entry name" value="P-loop_NTPase"/>
</dbReference>
<dbReference type="InterPro" id="IPR003439">
    <property type="entry name" value="ABC_transporter-like_ATP-bd"/>
</dbReference>